<dbReference type="FunFam" id="3.30.160.60:FF:000912">
    <property type="entry name" value="Zinc finger protein 660"/>
    <property type="match status" value="1"/>
</dbReference>
<organism evidence="11 12">
    <name type="scientific">Papilio xuthus</name>
    <name type="common">Asian swallowtail butterfly</name>
    <dbReference type="NCBI Taxonomy" id="66420"/>
    <lineage>
        <taxon>Eukaryota</taxon>
        <taxon>Metazoa</taxon>
        <taxon>Ecdysozoa</taxon>
        <taxon>Arthropoda</taxon>
        <taxon>Hexapoda</taxon>
        <taxon>Insecta</taxon>
        <taxon>Pterygota</taxon>
        <taxon>Neoptera</taxon>
        <taxon>Endopterygota</taxon>
        <taxon>Lepidoptera</taxon>
        <taxon>Glossata</taxon>
        <taxon>Ditrysia</taxon>
        <taxon>Papilionoidea</taxon>
        <taxon>Papilionidae</taxon>
        <taxon>Papilioninae</taxon>
        <taxon>Papilio</taxon>
    </lineage>
</organism>
<evidence type="ECO:0000259" key="10">
    <source>
        <dbReference type="PROSITE" id="PS51915"/>
    </source>
</evidence>
<dbReference type="AlphaFoldDB" id="A0A0N1IE84"/>
<keyword evidence="2" id="KW-0479">Metal-binding</keyword>
<dbReference type="InterPro" id="IPR050888">
    <property type="entry name" value="ZnF_C2H2-type_TF"/>
</dbReference>
<keyword evidence="4 7" id="KW-0863">Zinc-finger</keyword>
<name>A0A0N1IE84_PAPXU</name>
<evidence type="ECO:0000256" key="6">
    <source>
        <dbReference type="ARBA" id="ARBA00023242"/>
    </source>
</evidence>
<evidence type="ECO:0000256" key="2">
    <source>
        <dbReference type="ARBA" id="ARBA00022723"/>
    </source>
</evidence>
<feature type="domain" description="C2H2-type" evidence="9">
    <location>
        <begin position="389"/>
        <end position="417"/>
    </location>
</feature>
<keyword evidence="5" id="KW-0862">Zinc</keyword>
<evidence type="ECO:0000256" key="5">
    <source>
        <dbReference type="ARBA" id="ARBA00022833"/>
    </source>
</evidence>
<dbReference type="GO" id="GO:0000122">
    <property type="term" value="P:negative regulation of transcription by RNA polymerase II"/>
    <property type="evidence" value="ECO:0007669"/>
    <property type="project" value="UniProtKB-ARBA"/>
</dbReference>
<dbReference type="GO" id="GO:0005634">
    <property type="term" value="C:nucleus"/>
    <property type="evidence" value="ECO:0007669"/>
    <property type="project" value="UniProtKB-SubCell"/>
</dbReference>
<feature type="domain" description="C2H2-type" evidence="9">
    <location>
        <begin position="295"/>
        <end position="323"/>
    </location>
</feature>
<dbReference type="Gene3D" id="3.30.160.60">
    <property type="entry name" value="Classic Zinc Finger"/>
    <property type="match status" value="8"/>
</dbReference>
<feature type="domain" description="C2H2-type" evidence="9">
    <location>
        <begin position="487"/>
        <end position="514"/>
    </location>
</feature>
<evidence type="ECO:0000313" key="12">
    <source>
        <dbReference type="Proteomes" id="UP000053268"/>
    </source>
</evidence>
<dbReference type="InterPro" id="IPR012934">
    <property type="entry name" value="Znf_AD"/>
</dbReference>
<dbReference type="PROSITE" id="PS51915">
    <property type="entry name" value="ZAD"/>
    <property type="match status" value="1"/>
</dbReference>
<proteinExistence type="predicted"/>
<feature type="domain" description="C2H2-type" evidence="9">
    <location>
        <begin position="459"/>
        <end position="486"/>
    </location>
</feature>
<evidence type="ECO:0000256" key="3">
    <source>
        <dbReference type="ARBA" id="ARBA00022737"/>
    </source>
</evidence>
<dbReference type="GO" id="GO:0008270">
    <property type="term" value="F:zinc ion binding"/>
    <property type="evidence" value="ECO:0007669"/>
    <property type="project" value="UniProtKB-KW"/>
</dbReference>
<protein>
    <submittedName>
        <fullName evidence="11">Zinc finger protein 658</fullName>
    </submittedName>
</protein>
<reference evidence="11 12" key="1">
    <citation type="journal article" date="2015" name="Nat. Commun.">
        <title>Outbred genome sequencing and CRISPR/Cas9 gene editing in butterflies.</title>
        <authorList>
            <person name="Li X."/>
            <person name="Fan D."/>
            <person name="Zhang W."/>
            <person name="Liu G."/>
            <person name="Zhang L."/>
            <person name="Zhao L."/>
            <person name="Fang X."/>
            <person name="Chen L."/>
            <person name="Dong Y."/>
            <person name="Chen Y."/>
            <person name="Ding Y."/>
            <person name="Zhao R."/>
            <person name="Feng M."/>
            <person name="Zhu Y."/>
            <person name="Feng Y."/>
            <person name="Jiang X."/>
            <person name="Zhu D."/>
            <person name="Xiang H."/>
            <person name="Feng X."/>
            <person name="Li S."/>
            <person name="Wang J."/>
            <person name="Zhang G."/>
            <person name="Kronforst M.R."/>
            <person name="Wang W."/>
        </authorList>
    </citation>
    <scope>NUCLEOTIDE SEQUENCE [LARGE SCALE GENOMIC DNA]</scope>
    <source>
        <strain evidence="11">Ya'a_city_454_Px</strain>
        <tissue evidence="11">Whole body</tissue>
    </source>
</reference>
<evidence type="ECO:0000256" key="8">
    <source>
        <dbReference type="PROSITE-ProRule" id="PRU01263"/>
    </source>
</evidence>
<accession>A0A0N1IE84</accession>
<dbReference type="Proteomes" id="UP000053268">
    <property type="component" value="Unassembled WGS sequence"/>
</dbReference>
<keyword evidence="3" id="KW-0677">Repeat</keyword>
<feature type="domain" description="C2H2-type" evidence="9">
    <location>
        <begin position="515"/>
        <end position="538"/>
    </location>
</feature>
<dbReference type="Pfam" id="PF07776">
    <property type="entry name" value="zf-AD"/>
    <property type="match status" value="1"/>
</dbReference>
<dbReference type="PROSITE" id="PS00028">
    <property type="entry name" value="ZINC_FINGER_C2H2_1"/>
    <property type="match status" value="8"/>
</dbReference>
<dbReference type="STRING" id="66420.A0A0N1IE84"/>
<dbReference type="FunFam" id="3.30.160.60:FF:000624">
    <property type="entry name" value="zinc finger protein 697"/>
    <property type="match status" value="1"/>
</dbReference>
<feature type="domain" description="C2H2-type" evidence="9">
    <location>
        <begin position="185"/>
        <end position="212"/>
    </location>
</feature>
<evidence type="ECO:0000313" key="11">
    <source>
        <dbReference type="EMBL" id="KPJ05381.1"/>
    </source>
</evidence>
<dbReference type="GO" id="GO:0045595">
    <property type="term" value="P:regulation of cell differentiation"/>
    <property type="evidence" value="ECO:0007669"/>
    <property type="project" value="UniProtKB-ARBA"/>
</dbReference>
<comment type="caution">
    <text evidence="8">Lacks conserved residue(s) required for the propagation of feature annotation.</text>
</comment>
<evidence type="ECO:0000256" key="7">
    <source>
        <dbReference type="PROSITE-ProRule" id="PRU00042"/>
    </source>
</evidence>
<evidence type="ECO:0000256" key="4">
    <source>
        <dbReference type="ARBA" id="ARBA00022771"/>
    </source>
</evidence>
<dbReference type="FunFam" id="3.30.160.60:FF:002343">
    <property type="entry name" value="Zinc finger protein 33A"/>
    <property type="match status" value="1"/>
</dbReference>
<dbReference type="InterPro" id="IPR013087">
    <property type="entry name" value="Znf_C2H2_type"/>
</dbReference>
<dbReference type="PROSITE" id="PS50157">
    <property type="entry name" value="ZINC_FINGER_C2H2_2"/>
    <property type="match status" value="8"/>
</dbReference>
<dbReference type="EMBL" id="KQ458725">
    <property type="protein sequence ID" value="KPJ05381.1"/>
    <property type="molecule type" value="Genomic_DNA"/>
</dbReference>
<sequence length="553" mass="63750">MVAPSVGSNISECDGLPHKICSFCSTLLQKCVSFKEKCLSSHEFLKYSVLEHGMISVNYLHTFNKDLNFSQITKTDTLTIDNTEEQIKLEDNLDEETLLDTKVESKKKIKKEKRKKINEVINFENVIVKKEEDVFDYDDLDFTVTDTVDIHEDIQDVEIVVLSKQEQIEEVESRKTSVNYLNSFYKCDKCYKGFITESTFRNHMAKYDPKNGEFVCEVCLARRPSARLLRAHVLSSHARKYICKICGHVSRESYKAKEHSNWHKGFSFICKICGASFVKSTSHLTHMRLQHPSNSSCDICGESFIGEHGLKMHKRRAHRDEQDQETKVVSHCEKCSAEFFNLDALKIHLDVAKNGSCDTELRWCPYCGLALDTIENFNDHIKVHQKEIVPCQDCPRTFATARSQATHYQRVHLGVKLRHNKPTLKHVSECAVCELCGKKCVSKAILTYHQRIHTGEKPYQCSQCPKKFGLQQQLTIHMRIHTGECPYKCPHCPKAFKHKAALNRHDRVHTGVKPYICPHCGKTFTQSNSMKLHVNTVHLKMPDPYRNRRKKNI</sequence>
<evidence type="ECO:0000259" key="9">
    <source>
        <dbReference type="PROSITE" id="PS50157"/>
    </source>
</evidence>
<dbReference type="SMART" id="SM00355">
    <property type="entry name" value="ZnF_C2H2"/>
    <property type="match status" value="12"/>
</dbReference>
<dbReference type="Pfam" id="PF00096">
    <property type="entry name" value="zf-C2H2"/>
    <property type="match status" value="5"/>
</dbReference>
<dbReference type="SUPFAM" id="SSF57667">
    <property type="entry name" value="beta-beta-alpha zinc fingers"/>
    <property type="match status" value="3"/>
</dbReference>
<gene>
    <name evidence="11" type="ORF">RR46_01326</name>
</gene>
<feature type="domain" description="C2H2-type" evidence="9">
    <location>
        <begin position="268"/>
        <end position="296"/>
    </location>
</feature>
<dbReference type="InterPro" id="IPR036236">
    <property type="entry name" value="Znf_C2H2_sf"/>
</dbReference>
<feature type="domain" description="ZAD" evidence="10">
    <location>
        <begin position="1"/>
        <end position="48"/>
    </location>
</feature>
<feature type="domain" description="C2H2-type" evidence="9">
    <location>
        <begin position="431"/>
        <end position="458"/>
    </location>
</feature>
<dbReference type="PANTHER" id="PTHR24406">
    <property type="entry name" value="TRANSCRIPTIONAL REPRESSOR CTCFL-RELATED"/>
    <property type="match status" value="1"/>
</dbReference>
<keyword evidence="6" id="KW-0539">Nucleus</keyword>
<keyword evidence="12" id="KW-1185">Reference proteome</keyword>
<comment type="subcellular location">
    <subcellularLocation>
        <location evidence="1">Nucleus</location>
    </subcellularLocation>
</comment>
<evidence type="ECO:0000256" key="1">
    <source>
        <dbReference type="ARBA" id="ARBA00004123"/>
    </source>
</evidence>